<evidence type="ECO:0008006" key="4">
    <source>
        <dbReference type="Google" id="ProtNLM"/>
    </source>
</evidence>
<dbReference type="Proteomes" id="UP000829504">
    <property type="component" value="Chromosome"/>
</dbReference>
<dbReference type="EMBL" id="CP094242">
    <property type="protein sequence ID" value="UNV88228.1"/>
    <property type="molecule type" value="Genomic_DNA"/>
</dbReference>
<proteinExistence type="predicted"/>
<sequence length="161" mass="18885">MHTYILVRSLIYSIYFVLGGCRYSLGEKHHTSGNSSRFRTLVRNLKRKPRRRKIISSRFVEIPLIKLHSYEVTQLDSTVKGLLERWGEEARMSVIYDHPIDFTLYKKVKSIHATELRVALNELTQLYSDKNMVFYIQDNVIMAHGKMEEGEGSKYISNKKK</sequence>
<keyword evidence="3" id="KW-1185">Reference proteome</keyword>
<keyword evidence="1" id="KW-0812">Transmembrane</keyword>
<evidence type="ECO:0000313" key="2">
    <source>
        <dbReference type="EMBL" id="UNV88228.1"/>
    </source>
</evidence>
<keyword evidence="1" id="KW-1133">Transmembrane helix</keyword>
<name>A0ABY3YFX0_9NEIS</name>
<gene>
    <name evidence="2" type="ORF">MON37_04710</name>
</gene>
<accession>A0ABY3YFX0</accession>
<dbReference type="Gene3D" id="3.55.50.70">
    <property type="match status" value="1"/>
</dbReference>
<organism evidence="2 3">
    <name type="scientific">Morococcus cerebrosus</name>
    <dbReference type="NCBI Taxonomy" id="1056807"/>
    <lineage>
        <taxon>Bacteria</taxon>
        <taxon>Pseudomonadati</taxon>
        <taxon>Pseudomonadota</taxon>
        <taxon>Betaproteobacteria</taxon>
        <taxon>Neisseriales</taxon>
        <taxon>Neisseriaceae</taxon>
        <taxon>Morococcus</taxon>
    </lineage>
</organism>
<dbReference type="RefSeq" id="WP_242883783.1">
    <property type="nucleotide sequence ID" value="NZ_CP094242.1"/>
</dbReference>
<feature type="transmembrane region" description="Helical" evidence="1">
    <location>
        <begin position="6"/>
        <end position="25"/>
    </location>
</feature>
<evidence type="ECO:0000313" key="3">
    <source>
        <dbReference type="Proteomes" id="UP000829504"/>
    </source>
</evidence>
<evidence type="ECO:0000256" key="1">
    <source>
        <dbReference type="SAM" id="Phobius"/>
    </source>
</evidence>
<keyword evidence="1" id="KW-0472">Membrane</keyword>
<reference evidence="2 3" key="1">
    <citation type="submission" date="2022-03" db="EMBL/GenBank/DDBJ databases">
        <title>Genome sequencing of Morococcus cerebrosus.</title>
        <authorList>
            <person name="Baek M.-G."/>
            <person name="Yi H."/>
        </authorList>
    </citation>
    <scope>NUCLEOTIDE SEQUENCE [LARGE SCALE GENOMIC DNA]</scope>
    <source>
        <strain evidence="2 3">CIP 81.93</strain>
    </source>
</reference>
<protein>
    <recommendedName>
        <fullName evidence="4">Toxin co-regulated pilus biosynthesis protein Q C-terminal domain-containing protein</fullName>
    </recommendedName>
</protein>